<evidence type="ECO:0000313" key="3">
    <source>
        <dbReference type="Proteomes" id="UP000095149"/>
    </source>
</evidence>
<proteinExistence type="predicted"/>
<evidence type="ECO:0000256" key="1">
    <source>
        <dbReference type="SAM" id="MobiDB-lite"/>
    </source>
</evidence>
<feature type="compositionally biased region" description="Polar residues" evidence="1">
    <location>
        <begin position="18"/>
        <end position="43"/>
    </location>
</feature>
<dbReference type="Proteomes" id="UP000095149">
    <property type="component" value="Unassembled WGS sequence"/>
</dbReference>
<feature type="compositionally biased region" description="Polar residues" evidence="1">
    <location>
        <begin position="54"/>
        <end position="63"/>
    </location>
</feature>
<organism evidence="2 3">
    <name type="scientific">Cryptococcus amylolentus CBS 6273</name>
    <dbReference type="NCBI Taxonomy" id="1296118"/>
    <lineage>
        <taxon>Eukaryota</taxon>
        <taxon>Fungi</taxon>
        <taxon>Dikarya</taxon>
        <taxon>Basidiomycota</taxon>
        <taxon>Agaricomycotina</taxon>
        <taxon>Tremellomycetes</taxon>
        <taxon>Tremellales</taxon>
        <taxon>Cryptococcaceae</taxon>
        <taxon>Cryptococcus</taxon>
    </lineage>
</organism>
<reference evidence="2 3" key="1">
    <citation type="submission" date="2016-06" db="EMBL/GenBank/DDBJ databases">
        <title>Evolution of pathogenesis and genome organization in the Tremellales.</title>
        <authorList>
            <person name="Cuomo C."/>
            <person name="Litvintseva A."/>
            <person name="Heitman J."/>
            <person name="Chen Y."/>
            <person name="Sun S."/>
            <person name="Springer D."/>
            <person name="Dromer F."/>
            <person name="Young S."/>
            <person name="Zeng Q."/>
            <person name="Chapman S."/>
            <person name="Gujja S."/>
            <person name="Saif S."/>
            <person name="Birren B."/>
        </authorList>
    </citation>
    <scope>NUCLEOTIDE SEQUENCE [LARGE SCALE GENOMIC DNA]</scope>
    <source>
        <strain evidence="2 3">CBS 6273</strain>
    </source>
</reference>
<dbReference type="AlphaFoldDB" id="A0A1E3JYF9"/>
<comment type="caution">
    <text evidence="2">The sequence shown here is derived from an EMBL/GenBank/DDBJ whole genome shotgun (WGS) entry which is preliminary data.</text>
</comment>
<name>A0A1E3JYF9_9TREE</name>
<accession>A0A1E3JYF9</accession>
<sequence>MPPKTRKGKFSSNDDPKQTTLKGWITLTPSSAASQPSYTSLNEAPTHKNPKRVATSSLESHGSTAKKSRVRGEQTNVVGHFASSMKHKLTRPHQNPPEPKTAQRPPIASTQDEPDPDSDSDDISSDEDEDDCPHSDDDGQSDELGNRFARCLKGEEMTRTSSPVTGDDFWMRYLIEPLVKHASRLGLKATPLPDVTHKRLSDLLDFALGRKSVSFVWTVYTLSKQIRERLLRLWGLFMPKNFQKLLAGPEPPTITQIYSLIDANGVYCNEQGVRLDKFERRGEVQSRCLSEYWKVALPEGDADSEDTDYDDIDEQDAEHQYSVHHHPPLPLLLYTGQTAKVIPSGNTMGFRPRWREHVRKAYSRDEADEKDS</sequence>
<dbReference type="EMBL" id="MEKH01000008">
    <property type="protein sequence ID" value="ODO04932.1"/>
    <property type="molecule type" value="Genomic_DNA"/>
</dbReference>
<feature type="region of interest" description="Disordered" evidence="1">
    <location>
        <begin position="1"/>
        <end position="144"/>
    </location>
</feature>
<gene>
    <name evidence="2" type="ORF">I350_05543</name>
</gene>
<protein>
    <submittedName>
        <fullName evidence="2">Uncharacterized protein</fullName>
    </submittedName>
</protein>
<evidence type="ECO:0000313" key="2">
    <source>
        <dbReference type="EMBL" id="ODO04932.1"/>
    </source>
</evidence>
<feature type="compositionally biased region" description="Acidic residues" evidence="1">
    <location>
        <begin position="112"/>
        <end position="131"/>
    </location>
</feature>